<name>A0A2J8A712_9CHLO</name>
<evidence type="ECO:0000259" key="3">
    <source>
        <dbReference type="Pfam" id="PF05670"/>
    </source>
</evidence>
<feature type="domain" description="NFACT RNA-binding" evidence="3">
    <location>
        <begin position="1"/>
        <end position="115"/>
    </location>
</feature>
<organism evidence="4 5">
    <name type="scientific">Tetrabaena socialis</name>
    <dbReference type="NCBI Taxonomy" id="47790"/>
    <lineage>
        <taxon>Eukaryota</taxon>
        <taxon>Viridiplantae</taxon>
        <taxon>Chlorophyta</taxon>
        <taxon>core chlorophytes</taxon>
        <taxon>Chlorophyceae</taxon>
        <taxon>CS clade</taxon>
        <taxon>Chlamydomonadales</taxon>
        <taxon>Tetrabaenaceae</taxon>
        <taxon>Tetrabaena</taxon>
    </lineage>
</organism>
<accession>A0A2J8A712</accession>
<dbReference type="PANTHER" id="PTHR13049:SF2">
    <property type="entry name" value="COILED-COIL DOMAIN-CONTAINING PROTEIN 25"/>
    <property type="match status" value="1"/>
</dbReference>
<evidence type="ECO:0000256" key="1">
    <source>
        <dbReference type="ARBA" id="ARBA00008998"/>
    </source>
</evidence>
<dbReference type="Proteomes" id="UP000236333">
    <property type="component" value="Unassembled WGS sequence"/>
</dbReference>
<dbReference type="AlphaFoldDB" id="A0A2J8A712"/>
<comment type="similarity">
    <text evidence="1">Belongs to the CCDC25 family.</text>
</comment>
<protein>
    <submittedName>
        <fullName evidence="4">Coiled-coil domain-containing protein 25</fullName>
    </submittedName>
</protein>
<dbReference type="OrthoDB" id="200398at2759"/>
<feature type="coiled-coil region" evidence="2">
    <location>
        <begin position="121"/>
        <end position="180"/>
    </location>
</feature>
<dbReference type="PANTHER" id="PTHR13049">
    <property type="entry name" value="DUF814-RELATED"/>
    <property type="match status" value="1"/>
</dbReference>
<dbReference type="InterPro" id="IPR008532">
    <property type="entry name" value="NFACT_RNA-bd"/>
</dbReference>
<evidence type="ECO:0000256" key="2">
    <source>
        <dbReference type="SAM" id="Coils"/>
    </source>
</evidence>
<sequence>MVLYFYPRGHTANTEDYTIYMGKDKYENEDLIAHGLPCDLWFHVDDMSSAHVYLRLPDGCDIRDIPADTLDDCAQLVKQNSIQGCKTNNVTIVYTPWSNLKKTAGMDVGQVGFHDQSLVFKVKVDRKNNEVINRLEKTRQERYPDLAAEKETYMSQVRQAKRAEERAARAAVKCAKEERKKHEDLKSYKHIMKDEYMVSNKDLKDKYQSVEDMEDDFM</sequence>
<dbReference type="Pfam" id="PF05670">
    <property type="entry name" value="NFACT-R_1"/>
    <property type="match status" value="1"/>
</dbReference>
<evidence type="ECO:0000313" key="5">
    <source>
        <dbReference type="Proteomes" id="UP000236333"/>
    </source>
</evidence>
<comment type="caution">
    <text evidence="4">The sequence shown here is derived from an EMBL/GenBank/DDBJ whole genome shotgun (WGS) entry which is preliminary data.</text>
</comment>
<gene>
    <name evidence="4" type="ORF">TSOC_005147</name>
</gene>
<reference evidence="4 5" key="1">
    <citation type="journal article" date="2017" name="Mol. Biol. Evol.">
        <title>The 4-celled Tetrabaena socialis nuclear genome reveals the essential components for genetic control of cell number at the origin of multicellularity in the volvocine lineage.</title>
        <authorList>
            <person name="Featherston J."/>
            <person name="Arakaki Y."/>
            <person name="Hanschen E.R."/>
            <person name="Ferris P.J."/>
            <person name="Michod R.E."/>
            <person name="Olson B.J.S.C."/>
            <person name="Nozaki H."/>
            <person name="Durand P.M."/>
        </authorList>
    </citation>
    <scope>NUCLEOTIDE SEQUENCE [LARGE SCALE GENOMIC DNA]</scope>
    <source>
        <strain evidence="4 5">NIES-571</strain>
    </source>
</reference>
<evidence type="ECO:0000313" key="4">
    <source>
        <dbReference type="EMBL" id="PNH08308.1"/>
    </source>
</evidence>
<proteinExistence type="inferred from homology"/>
<dbReference type="InterPro" id="IPR039730">
    <property type="entry name" value="Jlp2/Ccd25"/>
</dbReference>
<keyword evidence="5" id="KW-1185">Reference proteome</keyword>
<keyword evidence="2" id="KW-0175">Coiled coil</keyword>
<dbReference type="EMBL" id="PGGS01000135">
    <property type="protein sequence ID" value="PNH08308.1"/>
    <property type="molecule type" value="Genomic_DNA"/>
</dbReference>